<dbReference type="PANTHER" id="PTHR31589:SF252">
    <property type="entry name" value="GENOME ASSEMBLY, CHROMOSOME: II"/>
    <property type="match status" value="1"/>
</dbReference>
<dbReference type="Gene3D" id="3.90.1320.10">
    <property type="entry name" value="Outer-capsid protein sigma 3, large lobe"/>
    <property type="match status" value="1"/>
</dbReference>
<proteinExistence type="predicted"/>
<evidence type="ECO:0000313" key="2">
    <source>
        <dbReference type="EnsemblPlants" id="HORVU.MOREX.r3.2HG0111630.1"/>
    </source>
</evidence>
<keyword evidence="3" id="KW-1185">Reference proteome</keyword>
<dbReference type="Gramene" id="HORVU.MOREX.r3.2HG0111630.1">
    <property type="protein sequence ID" value="HORVU.MOREX.r3.2HG0111630.1"/>
    <property type="gene ID" value="HORVU.MOREX.r3.2HG0111630"/>
</dbReference>
<dbReference type="AlphaFoldDB" id="A0A8I7B266"/>
<protein>
    <recommendedName>
        <fullName evidence="1">Neprosin PEP catalytic domain-containing protein</fullName>
    </recommendedName>
</protein>
<name>A0A8I7B266_HORVV</name>
<reference evidence="3" key="1">
    <citation type="journal article" date="2012" name="Nature">
        <title>A physical, genetic and functional sequence assembly of the barley genome.</title>
        <authorList>
            <consortium name="The International Barley Genome Sequencing Consortium"/>
            <person name="Mayer K.F."/>
            <person name="Waugh R."/>
            <person name="Brown J.W."/>
            <person name="Schulman A."/>
            <person name="Langridge P."/>
            <person name="Platzer M."/>
            <person name="Fincher G.B."/>
            <person name="Muehlbauer G.J."/>
            <person name="Sato K."/>
            <person name="Close T.J."/>
            <person name="Wise R.P."/>
            <person name="Stein N."/>
        </authorList>
    </citation>
    <scope>NUCLEOTIDE SEQUENCE [LARGE SCALE GENOMIC DNA]</scope>
    <source>
        <strain evidence="3">cv. Morex</strain>
    </source>
</reference>
<organism evidence="2 3">
    <name type="scientific">Hordeum vulgare subsp. vulgare</name>
    <name type="common">Domesticated barley</name>
    <dbReference type="NCBI Taxonomy" id="112509"/>
    <lineage>
        <taxon>Eukaryota</taxon>
        <taxon>Viridiplantae</taxon>
        <taxon>Streptophyta</taxon>
        <taxon>Embryophyta</taxon>
        <taxon>Tracheophyta</taxon>
        <taxon>Spermatophyta</taxon>
        <taxon>Magnoliopsida</taxon>
        <taxon>Liliopsida</taxon>
        <taxon>Poales</taxon>
        <taxon>Poaceae</taxon>
        <taxon>BOP clade</taxon>
        <taxon>Pooideae</taxon>
        <taxon>Triticodae</taxon>
        <taxon>Triticeae</taxon>
        <taxon>Hordeinae</taxon>
        <taxon>Hordeum</taxon>
    </lineage>
</organism>
<dbReference type="InterPro" id="IPR004314">
    <property type="entry name" value="Neprosin"/>
</dbReference>
<accession>A0A8I7B266</accession>
<dbReference type="Pfam" id="PF03080">
    <property type="entry name" value="Neprosin"/>
    <property type="match status" value="1"/>
</dbReference>
<dbReference type="PANTHER" id="PTHR31589">
    <property type="entry name" value="PROTEIN, PUTATIVE (DUF239)-RELATED-RELATED"/>
    <property type="match status" value="1"/>
</dbReference>
<dbReference type="Proteomes" id="UP000011116">
    <property type="component" value="Chromosome 2H"/>
</dbReference>
<evidence type="ECO:0000313" key="3">
    <source>
        <dbReference type="Proteomes" id="UP000011116"/>
    </source>
</evidence>
<dbReference type="PROSITE" id="PS52045">
    <property type="entry name" value="NEPROSIN_PEP_CD"/>
    <property type="match status" value="1"/>
</dbReference>
<feature type="domain" description="Neprosin PEP catalytic" evidence="1">
    <location>
        <begin position="57"/>
        <end position="306"/>
    </location>
</feature>
<dbReference type="SMR" id="A0A8I7B266"/>
<dbReference type="InterPro" id="IPR053168">
    <property type="entry name" value="Glutamic_endopeptidase"/>
</dbReference>
<sequence>MQFFAPQRARSTKMASKRLPVPAVVACLVQLMLPQARCHGVGRAVMPGGLRHVSGANSSSMNHWAGYQTAEGQGGEFYGGSARINAWDLELKPDQTSSSVMWLSSGNNQIMSGFMVSAEQYNDTDLHFFVSWTADGFNATGCMDTDCQGFVGSTPPASVSPGSTVMPTSVYHGNQTEYTVTILQVAGNWSVVVDASGEDETVGYLPGSLFTGMAGHATVVGWGGNAQSSAGVGPPMGSGHGPDEGDGGAAYVASIAVYDSKGSATAPAAGNVTSLTDAGDCYGASDYEVGKDGGGFFYYGGPQGCNH</sequence>
<reference evidence="2" key="2">
    <citation type="submission" date="2020-10" db="EMBL/GenBank/DDBJ databases">
        <authorList>
            <person name="Scholz U."/>
            <person name="Mascher M."/>
            <person name="Fiebig A."/>
        </authorList>
    </citation>
    <scope>NUCLEOTIDE SEQUENCE [LARGE SCALE GENOMIC DNA]</scope>
    <source>
        <strain evidence="2">cv. Morex</strain>
    </source>
</reference>
<evidence type="ECO:0000259" key="1">
    <source>
        <dbReference type="PROSITE" id="PS52045"/>
    </source>
</evidence>
<dbReference type="EnsemblPlants" id="HORVU.MOREX.r3.2HG0111630.1">
    <property type="protein sequence ID" value="HORVU.MOREX.r3.2HG0111630.1"/>
    <property type="gene ID" value="HORVU.MOREX.r3.2HG0111630"/>
</dbReference>
<reference evidence="2" key="3">
    <citation type="submission" date="2022-01" db="UniProtKB">
        <authorList>
            <consortium name="EnsemblPlants"/>
        </authorList>
    </citation>
    <scope>IDENTIFICATION</scope>
    <source>
        <strain evidence="2">subsp. vulgare</strain>
    </source>
</reference>